<keyword evidence="3" id="KW-0560">Oxidoreductase</keyword>
<evidence type="ECO:0000313" key="5">
    <source>
        <dbReference type="EMBL" id="CAE0697043.1"/>
    </source>
</evidence>
<dbReference type="PANTHER" id="PTHR43963:SF6">
    <property type="entry name" value="CHAIN DEHYDROGENASE FAMILY PROTEIN, PUTATIVE (AFU_ORTHOLOGUE AFUA_3G15350)-RELATED"/>
    <property type="match status" value="1"/>
</dbReference>
<proteinExistence type="inferred from homology"/>
<evidence type="ECO:0000256" key="3">
    <source>
        <dbReference type="ARBA" id="ARBA00023002"/>
    </source>
</evidence>
<comment type="similarity">
    <text evidence="1">Belongs to the short-chain dehydrogenases/reductases (SDR) family.</text>
</comment>
<gene>
    <name evidence="5" type="ORF">PCAL00307_LOCUS12479</name>
    <name evidence="6" type="ORF">PECAL_2P29230</name>
</gene>
<dbReference type="PANTHER" id="PTHR43963">
    <property type="entry name" value="CARBONYL REDUCTASE 1-RELATED"/>
    <property type="match status" value="1"/>
</dbReference>
<evidence type="ECO:0000313" key="7">
    <source>
        <dbReference type="Proteomes" id="UP000789595"/>
    </source>
</evidence>
<dbReference type="Gene3D" id="3.40.50.720">
    <property type="entry name" value="NAD(P)-binding Rossmann-like Domain"/>
    <property type="match status" value="1"/>
</dbReference>
<keyword evidence="4" id="KW-0732">Signal</keyword>
<evidence type="ECO:0000256" key="2">
    <source>
        <dbReference type="ARBA" id="ARBA00022857"/>
    </source>
</evidence>
<dbReference type="Proteomes" id="UP000789595">
    <property type="component" value="Unassembled WGS sequence"/>
</dbReference>
<keyword evidence="7" id="KW-1185">Reference proteome</keyword>
<accession>A0A7S3ZXD0</accession>
<evidence type="ECO:0000256" key="1">
    <source>
        <dbReference type="ARBA" id="ARBA00006484"/>
    </source>
</evidence>
<dbReference type="EMBL" id="CAKKNE010000002">
    <property type="protein sequence ID" value="CAH0369785.1"/>
    <property type="molecule type" value="Genomic_DNA"/>
</dbReference>
<feature type="signal peptide" evidence="4">
    <location>
        <begin position="1"/>
        <end position="18"/>
    </location>
</feature>
<organism evidence="5">
    <name type="scientific">Pelagomonas calceolata</name>
    <dbReference type="NCBI Taxonomy" id="35677"/>
    <lineage>
        <taxon>Eukaryota</taxon>
        <taxon>Sar</taxon>
        <taxon>Stramenopiles</taxon>
        <taxon>Ochrophyta</taxon>
        <taxon>Pelagophyceae</taxon>
        <taxon>Pelagomonadales</taxon>
        <taxon>Pelagomonadaceae</taxon>
        <taxon>Pelagomonas</taxon>
    </lineage>
</organism>
<evidence type="ECO:0000256" key="4">
    <source>
        <dbReference type="SAM" id="SignalP"/>
    </source>
</evidence>
<dbReference type="Pfam" id="PF00106">
    <property type="entry name" value="adh_short"/>
    <property type="match status" value="1"/>
</dbReference>
<protein>
    <submittedName>
        <fullName evidence="5">Uncharacterized protein</fullName>
    </submittedName>
</protein>
<dbReference type="SUPFAM" id="SSF51735">
    <property type="entry name" value="NAD(P)-binding Rossmann-fold domains"/>
    <property type="match status" value="1"/>
</dbReference>
<dbReference type="EMBL" id="HBIW01014508">
    <property type="protein sequence ID" value="CAE0697043.1"/>
    <property type="molecule type" value="Transcribed_RNA"/>
</dbReference>
<name>A0A7S3ZXD0_9STRA</name>
<reference evidence="5" key="1">
    <citation type="submission" date="2021-01" db="EMBL/GenBank/DDBJ databases">
        <authorList>
            <person name="Corre E."/>
            <person name="Pelletier E."/>
            <person name="Niang G."/>
            <person name="Scheremetjew M."/>
            <person name="Finn R."/>
            <person name="Kale V."/>
            <person name="Holt S."/>
            <person name="Cochrane G."/>
            <person name="Meng A."/>
            <person name="Brown T."/>
            <person name="Cohen L."/>
        </authorList>
    </citation>
    <scope>NUCLEOTIDE SEQUENCE</scope>
    <source>
        <strain evidence="5">CCMP1756</strain>
    </source>
</reference>
<dbReference type="PRINTS" id="PR00081">
    <property type="entry name" value="GDHRDH"/>
</dbReference>
<feature type="chain" id="PRO_5036212276" evidence="4">
    <location>
        <begin position="19"/>
        <end position="286"/>
    </location>
</feature>
<dbReference type="AlphaFoldDB" id="A0A7S3ZXD0"/>
<reference evidence="6" key="2">
    <citation type="submission" date="2021-11" db="EMBL/GenBank/DDBJ databases">
        <authorList>
            <consortium name="Genoscope - CEA"/>
            <person name="William W."/>
        </authorList>
    </citation>
    <scope>NUCLEOTIDE SEQUENCE</scope>
</reference>
<evidence type="ECO:0000313" key="6">
    <source>
        <dbReference type="EMBL" id="CAH0369785.1"/>
    </source>
</evidence>
<sequence length="286" mass="30427">MRLLTLLLATTMATMAAALRKVLVTGANKGIGKRIATRILTDVEDSFVYLGARDAGRGADAVADILAEYPQAEGRLELLELDTESDASVQAAAAKVDSLWGLCNNAGVGFGRTIADTLSPNYYGSKRVCQAFLPKVESRICNIGSASAPNFVSGLGDASLKAFFTSSDTSLEDLEKKLDEYSAAPDYEGVAYGLSKASLHVLTMQLQKAHPSLFINTCSPGYVLTDLTAGMGASKTPEQSNCHVAPLHILFGDDVAHGWYYGSDAVRSPLDVYRGPGDAPYESDTW</sequence>
<dbReference type="InterPro" id="IPR002347">
    <property type="entry name" value="SDR_fam"/>
</dbReference>
<dbReference type="GO" id="GO:0016491">
    <property type="term" value="F:oxidoreductase activity"/>
    <property type="evidence" value="ECO:0007669"/>
    <property type="project" value="UniProtKB-KW"/>
</dbReference>
<dbReference type="InterPro" id="IPR036291">
    <property type="entry name" value="NAD(P)-bd_dom_sf"/>
</dbReference>
<keyword evidence="2" id="KW-0521">NADP</keyword>
<dbReference type="OrthoDB" id="1933717at2759"/>